<feature type="transmembrane region" description="Helical" evidence="1">
    <location>
        <begin position="20"/>
        <end position="40"/>
    </location>
</feature>
<protein>
    <submittedName>
        <fullName evidence="2">Membrane protein</fullName>
    </submittedName>
</protein>
<organism evidence="2 3">
    <name type="scientific">Legionella erythra</name>
    <dbReference type="NCBI Taxonomy" id="448"/>
    <lineage>
        <taxon>Bacteria</taxon>
        <taxon>Pseudomonadati</taxon>
        <taxon>Pseudomonadota</taxon>
        <taxon>Gammaproteobacteria</taxon>
        <taxon>Legionellales</taxon>
        <taxon>Legionellaceae</taxon>
        <taxon>Legionella</taxon>
    </lineage>
</organism>
<dbReference type="PATRIC" id="fig|448.7.peg.1833"/>
<dbReference type="RefSeq" id="WP_058526897.1">
    <property type="nucleotide sequence ID" value="NZ_CAAAHY010000012.1"/>
</dbReference>
<feature type="transmembrane region" description="Helical" evidence="1">
    <location>
        <begin position="78"/>
        <end position="99"/>
    </location>
</feature>
<keyword evidence="1" id="KW-0812">Transmembrane</keyword>
<comment type="caution">
    <text evidence="2">The sequence shown here is derived from an EMBL/GenBank/DDBJ whole genome shotgun (WGS) entry which is preliminary data.</text>
</comment>
<feature type="transmembrane region" description="Helical" evidence="1">
    <location>
        <begin position="260"/>
        <end position="284"/>
    </location>
</feature>
<proteinExistence type="predicted"/>
<name>A0A0W0TLQ1_LEGER</name>
<feature type="transmembrane region" description="Helical" evidence="1">
    <location>
        <begin position="206"/>
        <end position="224"/>
    </location>
</feature>
<dbReference type="OrthoDB" id="5659946at2"/>
<dbReference type="STRING" id="448.Lery_1752"/>
<keyword evidence="3" id="KW-1185">Reference proteome</keyword>
<dbReference type="EMBL" id="LNYA01000028">
    <property type="protein sequence ID" value="KTC96546.1"/>
    <property type="molecule type" value="Genomic_DNA"/>
</dbReference>
<keyword evidence="1" id="KW-1133">Transmembrane helix</keyword>
<feature type="transmembrane region" description="Helical" evidence="1">
    <location>
        <begin position="52"/>
        <end position="72"/>
    </location>
</feature>
<evidence type="ECO:0000313" key="3">
    <source>
        <dbReference type="Proteomes" id="UP000054773"/>
    </source>
</evidence>
<evidence type="ECO:0000313" key="2">
    <source>
        <dbReference type="EMBL" id="KTC96546.1"/>
    </source>
</evidence>
<sequence length="308" mass="33810">MKLTGGFLQKQGHFLLQNEKYAWFLTAVLAVIPFTAWVSLSVMALVTLRKGWASGCQCLIIGLTVSLCMAEMTSSSPYLLATIALTCLTCYLGACLLRATASWQKVAVFMIGLATVMILLVHSLAPEFMLAQYKMVQDMLKALDQGNVIASLLEHQPPENQVSLANYLLGIKAISVMLSAVFSLLVARAVQSMLFYPGGFKREIMAFRASSAAVVLLLVCLYGVYQHSPVLLSCLPLFFVYLMAAGISLSLSLLAQKRRLALWVLLLIPIVVVPYIMLPVYVLFGSIDSLFNLRARRLFLAGENQNKG</sequence>
<keyword evidence="1" id="KW-0472">Membrane</keyword>
<evidence type="ECO:0000256" key="1">
    <source>
        <dbReference type="SAM" id="Phobius"/>
    </source>
</evidence>
<accession>A0A0W0TLQ1</accession>
<dbReference type="AlphaFoldDB" id="A0A0W0TLQ1"/>
<feature type="transmembrane region" description="Helical" evidence="1">
    <location>
        <begin position="164"/>
        <end position="186"/>
    </location>
</feature>
<gene>
    <name evidence="2" type="ORF">Lery_1752</name>
</gene>
<feature type="transmembrane region" description="Helical" evidence="1">
    <location>
        <begin position="230"/>
        <end position="253"/>
    </location>
</feature>
<dbReference type="Proteomes" id="UP000054773">
    <property type="component" value="Unassembled WGS sequence"/>
</dbReference>
<feature type="transmembrane region" description="Helical" evidence="1">
    <location>
        <begin position="106"/>
        <end position="125"/>
    </location>
</feature>
<reference evidence="2 3" key="1">
    <citation type="submission" date="2015-11" db="EMBL/GenBank/DDBJ databases">
        <title>Genomic analysis of 38 Legionella species identifies large and diverse effector repertoires.</title>
        <authorList>
            <person name="Burstein D."/>
            <person name="Amaro F."/>
            <person name="Zusman T."/>
            <person name="Lifshitz Z."/>
            <person name="Cohen O."/>
            <person name="Gilbert J.A."/>
            <person name="Pupko T."/>
            <person name="Shuman H.A."/>
            <person name="Segal G."/>
        </authorList>
    </citation>
    <scope>NUCLEOTIDE SEQUENCE [LARGE SCALE GENOMIC DNA]</scope>
    <source>
        <strain evidence="2 3">SE-32A-C8</strain>
    </source>
</reference>